<sequence>MIASGAAADLPVADVCIVGAGPVGLALASSCEERGLSVLLVEAGALDGPSNVSDNFGPIDYTNVHHATAGMTSHGLGGTSVLWGGRCVEFDDLDFAERAHVPHSGWPISHADVRDHYAAAFAFLNCGAAPADGKDVHGGDEVTSTVERWSARPALGPLHKAHLRASKRIALLSEATVFAIEMEPEGLVVESLMVQRQGRALPVRAKNYVLAGGGLENARLLLATQRHWPAKFGGPQGALGRFYQGHITGHISVIEFADKRVEKALSFQKDKEGRHFRRRLQVSAGRQHDNHLLNAAFWLDVLSIADAAHGSGALSALYLPLAISGLYGMLSEGRAPKTARGRQQGYREHLLNLRSDPALFRDLAASASNLIGSRLPGRRTLPSPKGRYLLRYHAEQRPIPESRVVLDERPSNAYLPALKVNYLVDDEDVASVVRSHQLLDHWLGESGTGKLAYLHEGPECREAVRRQAFDGYHQIGLARMSKDPRDGVVNADCRLHDVANLYVAGSAVFPTGGQANPTLPAVALALRLGAHLAQTRRA</sequence>
<dbReference type="GO" id="GO:0016614">
    <property type="term" value="F:oxidoreductase activity, acting on CH-OH group of donors"/>
    <property type="evidence" value="ECO:0007669"/>
    <property type="project" value="InterPro"/>
</dbReference>
<dbReference type="PANTHER" id="PTHR42784">
    <property type="entry name" value="PYRANOSE 2-OXIDASE"/>
    <property type="match status" value="1"/>
</dbReference>
<dbReference type="InterPro" id="IPR007867">
    <property type="entry name" value="GMC_OxRtase_C"/>
</dbReference>
<dbReference type="SUPFAM" id="SSF51905">
    <property type="entry name" value="FAD/NAD(P)-binding domain"/>
    <property type="match status" value="1"/>
</dbReference>
<accession>A0A0B7MSC6</accession>
<keyword evidence="5" id="KW-0560">Oxidoreductase</keyword>
<dbReference type="HOGENOM" id="CLU_008878_4_1_5"/>
<protein>
    <recommendedName>
        <fullName evidence="6">Glucose-methanol-choline oxidoreductase C-terminal domain-containing protein</fullName>
    </recommendedName>
</protein>
<dbReference type="EMBL" id="HE616899">
    <property type="protein sequence ID" value="CEO91192.1"/>
    <property type="molecule type" value="Genomic_DNA"/>
</dbReference>
<geneLocation type="plasmid" evidence="7 8">
    <name>pSfHH103e</name>
</geneLocation>
<dbReference type="InterPro" id="IPR036188">
    <property type="entry name" value="FAD/NAD-bd_sf"/>
</dbReference>
<comment type="cofactor">
    <cofactor evidence="1">
        <name>FAD</name>
        <dbReference type="ChEBI" id="CHEBI:57692"/>
    </cofactor>
</comment>
<dbReference type="InterPro" id="IPR051473">
    <property type="entry name" value="P2Ox-like"/>
</dbReference>
<keyword evidence="3" id="KW-0285">Flavoprotein</keyword>
<dbReference type="RefSeq" id="WP_041410421.1">
    <property type="nucleotide sequence ID" value="NC_016815.1"/>
</dbReference>
<evidence type="ECO:0000313" key="8">
    <source>
        <dbReference type="Proteomes" id="UP000007735"/>
    </source>
</evidence>
<evidence type="ECO:0000313" key="7">
    <source>
        <dbReference type="EMBL" id="CEO91192.1"/>
    </source>
</evidence>
<dbReference type="Pfam" id="PF05199">
    <property type="entry name" value="GMC_oxred_C"/>
    <property type="match status" value="1"/>
</dbReference>
<evidence type="ECO:0000259" key="6">
    <source>
        <dbReference type="Pfam" id="PF05199"/>
    </source>
</evidence>
<evidence type="ECO:0000256" key="1">
    <source>
        <dbReference type="ARBA" id="ARBA00001974"/>
    </source>
</evidence>
<dbReference type="KEGG" id="sfh:SFHH103_068325"/>
<keyword evidence="7" id="KW-0614">Plasmid</keyword>
<dbReference type="Proteomes" id="UP000007735">
    <property type="component" value="Plasmid pSfHH103e"/>
</dbReference>
<gene>
    <name evidence="7" type="ORF">SFHH103_068325</name>
</gene>
<name>A0A0B7MSC6_SINF1</name>
<dbReference type="PANTHER" id="PTHR42784:SF1">
    <property type="entry name" value="PYRANOSE 2-OXIDASE"/>
    <property type="match status" value="1"/>
</dbReference>
<proteinExistence type="inferred from homology"/>
<keyword evidence="4" id="KW-0274">FAD</keyword>
<reference evidence="7 8" key="1">
    <citation type="journal article" date="2012" name="J. Bacteriol.">
        <title>Genome sequence of the soybean symbiont Sinorhizobium fredii HH103.</title>
        <authorList>
            <person name="Weidner S."/>
            <person name="Becker A."/>
            <person name="Bonilla I."/>
            <person name="Jaenicke S."/>
            <person name="Lloret J."/>
            <person name="Margaret I."/>
            <person name="Puhler A."/>
            <person name="Ruiz-Sainz J.E."/>
            <person name="Schneiker-Bekel S."/>
            <person name="Szczepanowski R."/>
            <person name="Vinardell J.M."/>
            <person name="Zehner S."/>
            <person name="Gottfert M."/>
        </authorList>
    </citation>
    <scope>NUCLEOTIDE SEQUENCE [LARGE SCALE GENOMIC DNA]</scope>
    <source>
        <strain evidence="7 8">HH103</strain>
        <plasmid evidence="8">pSfHH103e</plasmid>
    </source>
</reference>
<organism evidence="7 8">
    <name type="scientific">Sinorhizobium fredii (strain HH103)</name>
    <dbReference type="NCBI Taxonomy" id="1117943"/>
    <lineage>
        <taxon>Bacteria</taxon>
        <taxon>Pseudomonadati</taxon>
        <taxon>Pseudomonadota</taxon>
        <taxon>Alphaproteobacteria</taxon>
        <taxon>Hyphomicrobiales</taxon>
        <taxon>Rhizobiaceae</taxon>
        <taxon>Sinorhizobium/Ensifer group</taxon>
        <taxon>Sinorhizobium</taxon>
    </lineage>
</organism>
<evidence type="ECO:0000256" key="4">
    <source>
        <dbReference type="ARBA" id="ARBA00022827"/>
    </source>
</evidence>
<dbReference type="AlphaFoldDB" id="A0A0B7MSC6"/>
<evidence type="ECO:0000256" key="2">
    <source>
        <dbReference type="ARBA" id="ARBA00010790"/>
    </source>
</evidence>
<dbReference type="Gene3D" id="3.50.50.60">
    <property type="entry name" value="FAD/NAD(P)-binding domain"/>
    <property type="match status" value="2"/>
</dbReference>
<comment type="similarity">
    <text evidence="2">Belongs to the GMC oxidoreductase family.</text>
</comment>
<feature type="domain" description="Glucose-methanol-choline oxidoreductase C-terminal" evidence="6">
    <location>
        <begin position="400"/>
        <end position="525"/>
    </location>
</feature>
<evidence type="ECO:0000256" key="5">
    <source>
        <dbReference type="ARBA" id="ARBA00023002"/>
    </source>
</evidence>
<evidence type="ECO:0000256" key="3">
    <source>
        <dbReference type="ARBA" id="ARBA00022630"/>
    </source>
</evidence>